<evidence type="ECO:0000256" key="2">
    <source>
        <dbReference type="ARBA" id="ARBA00010792"/>
    </source>
</evidence>
<gene>
    <name evidence="9" type="ORF">GPY51_17920</name>
</gene>
<evidence type="ECO:0000256" key="5">
    <source>
        <dbReference type="ARBA" id="ARBA00022989"/>
    </source>
</evidence>
<dbReference type="Pfam" id="PF09335">
    <property type="entry name" value="VTT_dom"/>
    <property type="match status" value="1"/>
</dbReference>
<evidence type="ECO:0000313" key="10">
    <source>
        <dbReference type="Proteomes" id="UP000479300"/>
    </source>
</evidence>
<feature type="transmembrane region" description="Helical" evidence="7">
    <location>
        <begin position="149"/>
        <end position="174"/>
    </location>
</feature>
<evidence type="ECO:0000256" key="4">
    <source>
        <dbReference type="ARBA" id="ARBA00022692"/>
    </source>
</evidence>
<comment type="caution">
    <text evidence="9">The sequence shown here is derived from an EMBL/GenBank/DDBJ whole genome shotgun (WGS) entry which is preliminary data.</text>
</comment>
<keyword evidence="5 7" id="KW-1133">Transmembrane helix</keyword>
<dbReference type="AlphaFoldDB" id="A0A6L9JSN2"/>
<evidence type="ECO:0000256" key="7">
    <source>
        <dbReference type="RuleBase" id="RU367016"/>
    </source>
</evidence>
<comment type="subcellular location">
    <subcellularLocation>
        <location evidence="1 7">Cell membrane</location>
        <topology evidence="1 7">Multi-pass membrane protein</topology>
    </subcellularLocation>
</comment>
<evidence type="ECO:0000256" key="1">
    <source>
        <dbReference type="ARBA" id="ARBA00004651"/>
    </source>
</evidence>
<dbReference type="InterPro" id="IPR032816">
    <property type="entry name" value="VTT_dom"/>
</dbReference>
<evidence type="ECO:0000256" key="3">
    <source>
        <dbReference type="ARBA" id="ARBA00022475"/>
    </source>
</evidence>
<protein>
    <submittedName>
        <fullName evidence="9">DedA family protein</fullName>
    </submittedName>
</protein>
<evidence type="ECO:0000256" key="6">
    <source>
        <dbReference type="ARBA" id="ARBA00023136"/>
    </source>
</evidence>
<reference evidence="9 10" key="1">
    <citation type="submission" date="2019-12" db="EMBL/GenBank/DDBJ databases">
        <title>Engineering Photorhabdus to improve their lethality against agricultural pests.</title>
        <authorList>
            <person name="Machado R.A.R."/>
        </authorList>
    </citation>
    <scope>NUCLEOTIDE SEQUENCE [LARGE SCALE GENOMIC DNA]</scope>
    <source>
        <strain evidence="9 10">EN01</strain>
    </source>
</reference>
<sequence length="178" mass="19889">MNLSLHEIVDLVIAFVKAHDTWIMPIVFLLAFGESLAFFSLLLPATIILLGLGALIGESGLNFWPIWLAAAAGAFLGDWVSYIVGAYFKGDVGKIWPISRKPQLLTRVHHFFERWGIWSIFFGRFFGPFRAIVPLVAGICTMPLRYFQIANICSALIWSFGVLAPGAFGLQWLVKWVS</sequence>
<feature type="transmembrane region" description="Helical" evidence="7">
    <location>
        <begin position="115"/>
        <end position="137"/>
    </location>
</feature>
<dbReference type="Proteomes" id="UP000479300">
    <property type="component" value="Unassembled WGS sequence"/>
</dbReference>
<proteinExistence type="inferred from homology"/>
<dbReference type="GO" id="GO:0005886">
    <property type="term" value="C:plasma membrane"/>
    <property type="evidence" value="ECO:0007669"/>
    <property type="project" value="UniProtKB-SubCell"/>
</dbReference>
<keyword evidence="6 7" id="KW-0472">Membrane</keyword>
<feature type="transmembrane region" description="Helical" evidence="7">
    <location>
        <begin position="64"/>
        <end position="88"/>
    </location>
</feature>
<comment type="similarity">
    <text evidence="2 7">Belongs to the DedA family.</text>
</comment>
<keyword evidence="4 7" id="KW-0812">Transmembrane</keyword>
<name>A0A6L9JSN2_PHOLM</name>
<dbReference type="InterPro" id="IPR032818">
    <property type="entry name" value="DedA-like"/>
</dbReference>
<keyword evidence="3 7" id="KW-1003">Cell membrane</keyword>
<accession>A0A6L9JSN2</accession>
<dbReference type="EMBL" id="WSFA01000049">
    <property type="protein sequence ID" value="NDL40586.1"/>
    <property type="molecule type" value="Genomic_DNA"/>
</dbReference>
<feature type="domain" description="VTT" evidence="8">
    <location>
        <begin position="43"/>
        <end position="167"/>
    </location>
</feature>
<dbReference type="RefSeq" id="WP_109791876.1">
    <property type="nucleotide sequence ID" value="NZ_CAWPGE010000038.1"/>
</dbReference>
<dbReference type="PANTHER" id="PTHR30353:SF15">
    <property type="entry name" value="INNER MEMBRANE PROTEIN YABI"/>
    <property type="match status" value="1"/>
</dbReference>
<dbReference type="PANTHER" id="PTHR30353">
    <property type="entry name" value="INNER MEMBRANE PROTEIN DEDA-RELATED"/>
    <property type="match status" value="1"/>
</dbReference>
<evidence type="ECO:0000313" key="9">
    <source>
        <dbReference type="EMBL" id="NDL40586.1"/>
    </source>
</evidence>
<feature type="transmembrane region" description="Helical" evidence="7">
    <location>
        <begin position="38"/>
        <end position="57"/>
    </location>
</feature>
<organism evidence="9 10">
    <name type="scientific">Photorhabdus laumondii subsp. laumondii</name>
    <name type="common">Photorhabdus luminescens subsp. laumondii</name>
    <dbReference type="NCBI Taxonomy" id="141679"/>
    <lineage>
        <taxon>Bacteria</taxon>
        <taxon>Pseudomonadati</taxon>
        <taxon>Pseudomonadota</taxon>
        <taxon>Gammaproteobacteria</taxon>
        <taxon>Enterobacterales</taxon>
        <taxon>Morganellaceae</taxon>
        <taxon>Photorhabdus</taxon>
    </lineage>
</organism>
<dbReference type="GeneID" id="48850630"/>
<evidence type="ECO:0000259" key="8">
    <source>
        <dbReference type="Pfam" id="PF09335"/>
    </source>
</evidence>